<feature type="transmembrane region" description="Helical" evidence="1">
    <location>
        <begin position="168"/>
        <end position="188"/>
    </location>
</feature>
<keyword evidence="3" id="KW-1185">Reference proteome</keyword>
<name>A0A284S1R7_ARMOS</name>
<keyword evidence="1" id="KW-1133">Transmembrane helix</keyword>
<organism evidence="2 3">
    <name type="scientific">Armillaria ostoyae</name>
    <name type="common">Armillaria root rot fungus</name>
    <dbReference type="NCBI Taxonomy" id="47428"/>
    <lineage>
        <taxon>Eukaryota</taxon>
        <taxon>Fungi</taxon>
        <taxon>Dikarya</taxon>
        <taxon>Basidiomycota</taxon>
        <taxon>Agaricomycotina</taxon>
        <taxon>Agaricomycetes</taxon>
        <taxon>Agaricomycetidae</taxon>
        <taxon>Agaricales</taxon>
        <taxon>Marasmiineae</taxon>
        <taxon>Physalacriaceae</taxon>
        <taxon>Armillaria</taxon>
    </lineage>
</organism>
<feature type="transmembrane region" description="Helical" evidence="1">
    <location>
        <begin position="137"/>
        <end position="162"/>
    </location>
</feature>
<sequence>MTTFPFLSLDFFNQLPLMFGTPSISSPVTLEAAGLIVLADLPAVALRTALTGGASYLDALVLVPGMHKQQCADEINRGEFPTTGAMTTGYVFRVENPATVSYLQSIGQPGCLVTARVSQSPSQNTDLSLQNQVLQSLFISGVKATVLYFMCPISTIVVFALLGVIGDWWGFGVLGMFVLARLINVVVIKRRGQQGWKGAPEDGDGDLLILLSQDRWVRLQGSVNALKAVTAGQWLRDLSAVESFAVMFATTTVYASAIIAFNASTVGSLLIGGLLLCSVALLTLCNSLTRCFQMYDYVVRMDGNPVQYPRRREMAEKLVGESKREDWAVGMGLVLPTTGSNRPVTV</sequence>
<evidence type="ECO:0000313" key="3">
    <source>
        <dbReference type="Proteomes" id="UP000219338"/>
    </source>
</evidence>
<dbReference type="EMBL" id="FUEG01000026">
    <property type="protein sequence ID" value="SJL14953.1"/>
    <property type="molecule type" value="Genomic_DNA"/>
</dbReference>
<proteinExistence type="predicted"/>
<evidence type="ECO:0000256" key="1">
    <source>
        <dbReference type="SAM" id="Phobius"/>
    </source>
</evidence>
<dbReference type="OrthoDB" id="2956246at2759"/>
<reference evidence="3" key="1">
    <citation type="journal article" date="2017" name="Nat. Ecol. Evol.">
        <title>Genome expansion and lineage-specific genetic innovations in the forest pathogenic fungi Armillaria.</title>
        <authorList>
            <person name="Sipos G."/>
            <person name="Prasanna A.N."/>
            <person name="Walter M.C."/>
            <person name="O'Connor E."/>
            <person name="Balint B."/>
            <person name="Krizsan K."/>
            <person name="Kiss B."/>
            <person name="Hess J."/>
            <person name="Varga T."/>
            <person name="Slot J."/>
            <person name="Riley R."/>
            <person name="Boka B."/>
            <person name="Rigling D."/>
            <person name="Barry K."/>
            <person name="Lee J."/>
            <person name="Mihaltcheva S."/>
            <person name="LaButti K."/>
            <person name="Lipzen A."/>
            <person name="Waldron R."/>
            <person name="Moloney N.M."/>
            <person name="Sperisen C."/>
            <person name="Kredics L."/>
            <person name="Vagvoelgyi C."/>
            <person name="Patrignani A."/>
            <person name="Fitzpatrick D."/>
            <person name="Nagy I."/>
            <person name="Doyle S."/>
            <person name="Anderson J.B."/>
            <person name="Grigoriev I.V."/>
            <person name="Gueldener U."/>
            <person name="Muensterkoetter M."/>
            <person name="Nagy L.G."/>
        </authorList>
    </citation>
    <scope>NUCLEOTIDE SEQUENCE [LARGE SCALE GENOMIC DNA]</scope>
    <source>
        <strain evidence="3">C18/9</strain>
    </source>
</reference>
<accession>A0A284S1R7</accession>
<dbReference type="Proteomes" id="UP000219338">
    <property type="component" value="Unassembled WGS sequence"/>
</dbReference>
<feature type="transmembrane region" description="Helical" evidence="1">
    <location>
        <begin position="244"/>
        <end position="263"/>
    </location>
</feature>
<feature type="transmembrane region" description="Helical" evidence="1">
    <location>
        <begin position="269"/>
        <end position="288"/>
    </location>
</feature>
<gene>
    <name evidence="2" type="ORF">ARMOST_18429</name>
</gene>
<dbReference type="AlphaFoldDB" id="A0A284S1R7"/>
<dbReference type="STRING" id="47428.A0A284S1R7"/>
<dbReference type="OMA" id="RGQQGWK"/>
<protein>
    <submittedName>
        <fullName evidence="2">Uncharacterized protein</fullName>
    </submittedName>
</protein>
<evidence type="ECO:0000313" key="2">
    <source>
        <dbReference type="EMBL" id="SJL14953.1"/>
    </source>
</evidence>
<keyword evidence="1" id="KW-0472">Membrane</keyword>
<keyword evidence="1" id="KW-0812">Transmembrane</keyword>